<protein>
    <submittedName>
        <fullName evidence="2">Uncharacterized protein</fullName>
    </submittedName>
</protein>
<keyword evidence="3" id="KW-1185">Reference proteome</keyword>
<dbReference type="EMBL" id="BAAAMR010000042">
    <property type="protein sequence ID" value="GAA2145838.1"/>
    <property type="molecule type" value="Genomic_DNA"/>
</dbReference>
<reference evidence="3" key="1">
    <citation type="journal article" date="2019" name="Int. J. Syst. Evol. Microbiol.">
        <title>The Global Catalogue of Microorganisms (GCM) 10K type strain sequencing project: providing services to taxonomists for standard genome sequencing and annotation.</title>
        <authorList>
            <consortium name="The Broad Institute Genomics Platform"/>
            <consortium name="The Broad Institute Genome Sequencing Center for Infectious Disease"/>
            <person name="Wu L."/>
            <person name="Ma J."/>
        </authorList>
    </citation>
    <scope>NUCLEOTIDE SEQUENCE [LARGE SCALE GENOMIC DNA]</scope>
    <source>
        <strain evidence="3">JCM 13850</strain>
    </source>
</reference>
<dbReference type="Proteomes" id="UP001501020">
    <property type="component" value="Unassembled WGS sequence"/>
</dbReference>
<evidence type="ECO:0000313" key="3">
    <source>
        <dbReference type="Proteomes" id="UP001501020"/>
    </source>
</evidence>
<organism evidence="2 3">
    <name type="scientific">Actinomadura napierensis</name>
    <dbReference type="NCBI Taxonomy" id="267854"/>
    <lineage>
        <taxon>Bacteria</taxon>
        <taxon>Bacillati</taxon>
        <taxon>Actinomycetota</taxon>
        <taxon>Actinomycetes</taxon>
        <taxon>Streptosporangiales</taxon>
        <taxon>Thermomonosporaceae</taxon>
        <taxon>Actinomadura</taxon>
    </lineage>
</organism>
<proteinExistence type="predicted"/>
<accession>A0ABP5LIS9</accession>
<evidence type="ECO:0000256" key="1">
    <source>
        <dbReference type="SAM" id="MobiDB-lite"/>
    </source>
</evidence>
<feature type="region of interest" description="Disordered" evidence="1">
    <location>
        <begin position="1"/>
        <end position="45"/>
    </location>
</feature>
<gene>
    <name evidence="2" type="ORF">GCM10009727_46670</name>
</gene>
<evidence type="ECO:0000313" key="2">
    <source>
        <dbReference type="EMBL" id="GAA2145838.1"/>
    </source>
</evidence>
<sequence length="83" mass="8382">MRGEVDQRRVGVGGQSIATAIHGAGSFDDSGVTDSTGMAASAPPLRCAPGRPPRCAAAHPDDPKRVSHGIRCAAVDKPPGPPD</sequence>
<name>A0ABP5LIS9_9ACTN</name>
<comment type="caution">
    <text evidence="2">The sequence shown here is derived from an EMBL/GenBank/DDBJ whole genome shotgun (WGS) entry which is preliminary data.</text>
</comment>